<feature type="compositionally biased region" description="Pro residues" evidence="2">
    <location>
        <begin position="694"/>
        <end position="719"/>
    </location>
</feature>
<dbReference type="Proteomes" id="UP000268727">
    <property type="component" value="Unassembled WGS sequence"/>
</dbReference>
<feature type="region of interest" description="Disordered" evidence="2">
    <location>
        <begin position="1072"/>
        <end position="1189"/>
    </location>
</feature>
<feature type="compositionally biased region" description="Low complexity" evidence="2">
    <location>
        <begin position="1118"/>
        <end position="1132"/>
    </location>
</feature>
<feature type="compositionally biased region" description="Pro residues" evidence="2">
    <location>
        <begin position="3104"/>
        <end position="3116"/>
    </location>
</feature>
<feature type="coiled-coil region" evidence="1">
    <location>
        <begin position="2852"/>
        <end position="2886"/>
    </location>
</feature>
<evidence type="ECO:0000313" key="4">
    <source>
        <dbReference type="Proteomes" id="UP000268727"/>
    </source>
</evidence>
<name>A0A3N1HCM8_9PSEU</name>
<dbReference type="PANTHER" id="PTHR45725:SF1">
    <property type="entry name" value="DISHEVELLED ASSOCIATED ACTIVATOR OF MORPHOGENESIS, ISOFORM D"/>
    <property type="match status" value="1"/>
</dbReference>
<sequence>MPPPPPVFGIPVPPPPGAPGAQTSAPTPPAGPFSPRRDAALKNGTLNRLPAEFPSVPLTVTDVEINLGQVQAGFDAMFGTLRADHGITTIPDVNPDLVVQFDEQTFAKHFALQQELDTALHSAAPGRPAVIQLPNGQSIDVRQVRAEILAGDFMHRLGNGDRATTDRLDTLLDQVVQAKVGPNGDVDAARDALVESTRTNPARSINGHVLLNTGHLDGLTTDPTRKADAIRHLLVHEFMHVHSVGSDITFAHRDGQGGVYSTNVNPDEAVTETLARNVTDALAARLGETSQYNQDENGDNRYQKNVESLNKEFDKTRGRWAAPFDPDATFQNMLDDYFKGVDPAGPTQSRSAPPADVDAPPTADPDVPPAKDGADGKVVKDVAADESWRHSTASTADWFAPKDPQPSAQWDSVRDKAPVRTVDTEVADVQRSSTPGNVDSITGLVRHDVRRMEVAPGNWVKEYTLKVHLKPGEGVPQSDVDAVAQKTTDGVNRLLNQGYRLPSGDQFHARVEFVTDPAQAHTTVDVTTAKAADQLNWGTQTSENVLAHEVAHYFGLPDEYKDAAGPSARIFNSDGKPLPPGHTQSNLVVNDDGLMGAGVHADPSIKPRHLWTIERTTDSQVMVPDADHATLHNPDSPRQTPPARPSDHGTQPDFQTRPVGDTDSDTEADAQPAGPPPPPPPPPPPGTTATQQTTPPPPPPPPPAPTFGSQAPPPPPAPAPTFGSQAPPPPPPPGAPRGPQAPPPPGPQAPPPPPGSGVPSASTSTAPAGPYSNVRDADLKNGVLTRLPAQITPVPLDVAGVQVDLGQVKAGFDALAGKLGEFGITTTPDVNPDLVVQLDQQTFAKHFAVQQELDTALKTTDRGDSDITADQLNGQGIDPRQVRDEILAGDFMRRLNDGDPAAAARLDTLLDQVAQAKVGPNGDVDAQRNALVESTLTNPARSINGHVLLNTDHLDGLTTDPTRKADAIRHLLVHEFMHVHSVGSDTTFAHREGQGGVYNKNLNPDEATTELLARNITDALAERLGQSSQYNQFSDGSARYQANIDALNREFDRPRSKWDSFDATTTFQSMLGDYFVGPTPPANPAGSRPAPPNPAPTTRPAPPDTAATTRGVGNDVQPRNAPFRNPFRAAPAPSRPPISAPIPMVDLTNPTAPNTTSTTPNTTANTTAAPAPGAPAPAPNPTPGPVLGTRNLPDFFQQGKALGTIAPTDVRGAQHVTGTMTGITPADAAVIESALKNNFESFLGQGRDFQVKIDGTWYEANVTAVMLPPADVAAATSTPSTTTKVDMAAQSAANTGTATNLTTANDVGLAAAASAGVGPYGSLAGKSQLATPATTLNTSSGTVDQRFIRGGESSTNVDVPVSFQVTLTAANGTARPTQAVNGGVTLAVPNDLETIANSGNAQPAAALPPGWGAKLEHPTPEAVTDFDAKQAFTDVAAKMHPSITKIGAPGRTALQDFLNPTTIRDNLGAMLGGWVTSPDLVSPHGSKANAVQMKATLLSAELVGTTDAAQLRLHESQATGSSVAATTKTGFDIAAGVGGGVGLPGVIGGAAGVTGGYSARTSETSNAGTTSSTRTGIQLKGDTGLYKVTANVHIRTPNGADVVMPVTTYMRVGLPEAASLTLPVPPGTDAGLTKPGTAGTKYLPPYLAADLAAGNVKVGEFGPGAQVQAQVQATLRDLPGFDKFLPGWNDPATGNRRGQSLADVAEAMANQRKLDAELSPTALKTKMDSLLGPGVQVQLKKRGLATNEYVNITVRARPAAGGRHLGQVDSRNVRGSANTAPKLDSTTATQKSVSVGVEGKVVFPVKTGAASLSPTPQVGAKYTYGRGSKNTGGPTVTSTGLNVGSPNAQVFSQDLEFVVEITTFSRNRSWVKRVTPGSPILQVPDPKPVARTGGPNAPGVVSLPQISGPVHLWVADSSSMDNDPSGFAPGKPVATRLDHPPSIKELLNPSTPRPAAPDFLHVEAVVNTETVRDQAIEALNLAARGDSSLTVPGTEARNQIDKLFSPESIKANLRKLTETGMQEGGLKYGRRVTDRTGAIGMAIELGNPKLVSISDNTGTENAATGGYKAGDARTSSHTVDLTGGVNLPVKPNVAPPPAGEPKPASGSGGVAVAGKITPYSSSKTSATEVTGSVDRNFVTPPSARTVLIQLDADVTVVGESRSGNVVYGGTPRVEGAKVTLPGGVFVRVSEDVARELGVLPKVQPKTPPPTFGTMAPPATLTQDQPSSLGLSTLDTAPNLSGMVSGLITDLNQQTSGRFKSDLVPDSVLEDSMNNFQRLVDFTSPTSVKAMIDSALDGGVPLLLHQPGTFGKDTYQVTLKARITDAPSFAGVVNDGVDMEHTIAGARKVTDGLGRSTGWGVGLKSPGLAQPGSANPNVSGGVGVIAAANVGQQHSSNVTKATTEQFGHLRAGGGPAAKYTVPIEFELVVEKGDQVVTSATAPPQDVVVRLHADNQKVFTPAATPPAGYSSTTTAQPAAQGTPQAAAAWQQSGAPATLPPKASVENLRGARDLRAAAIQALTAAGANQGITGKGTGPLNTLLSTLSSENLQPSLPGMLDGPLDVPGLHEAALTFGRHADVKVYAKLVNPRLGGLSDGVNLENPKTSVTTTSGEAKHSETGDVSAGWATGSASVAPTQDPKDTASFATGGVETRHAAEDAEALSGGSATNKANNLKPQGRTGLVDFDVEYRVVATVGGRTSVVDLAVPGSASVRMPAAEAETVLGRDFDAGLSDAQTAVKDTAKAWRDAELEVDKARHDAQAVINRVAADVARLQNDLTTSQVGHNTAIGAELTEAGRVPALEQAVQDAQTRRDAVNDVVTDLRDRIPGLDAAHRDAQAALSDADAAVLATGRDLADANAELDAARVRLDDAQAALDVAQGDLDAHLDNRPEDAPPIAEDKVAKDLVGKVDDARAARDTRATEVDAAVEVAEAAQVADTKAIEAQGVAQTKAEQARTAAEQARTDLGRADGDLDTAQGALETAETDLGNGRDAAQRAADARQHALTAQQQVESTIAALEAEITAAEVELDNRRTAADARQRDWWNARIEVDQRIADYNRPTPPPPPPGGTPVITITPPTDSTTNGTQPAASTTNGTQPAASTTDTTAPPPPLPPAPTPPSGSHTTTTAAPAPVAVPGPSTSHTFAAQPPQGPAPAPPPPPPAMSPMSPVAPELVDEALTHLRFTANDLLPSAPPPAPGGLYAAVAQVANIPPVALRQEVVTSAAGVAQHVADFTTAHPMRKTHLYGALVENLNWSLRDQAENARAGNARDLAGRLIATRLGVNLVIHLPGVPQPVWLSPFTGPVQPEVHVDLAVVHGVATYRPR</sequence>
<feature type="compositionally biased region" description="Polar residues" evidence="2">
    <location>
        <begin position="3084"/>
        <end position="3094"/>
    </location>
</feature>
<feature type="compositionally biased region" description="Low complexity" evidence="2">
    <location>
        <begin position="1148"/>
        <end position="1171"/>
    </location>
</feature>
<feature type="region of interest" description="Disordered" evidence="2">
    <location>
        <begin position="2458"/>
        <end position="2481"/>
    </location>
</feature>
<feature type="compositionally biased region" description="Pro residues" evidence="2">
    <location>
        <begin position="1172"/>
        <end position="1184"/>
    </location>
</feature>
<feature type="compositionally biased region" description="Pro residues" evidence="2">
    <location>
        <begin position="1078"/>
        <end position="1103"/>
    </location>
</feature>
<feature type="compositionally biased region" description="Polar residues" evidence="2">
    <location>
        <begin position="1769"/>
        <end position="1787"/>
    </location>
</feature>
<feature type="coiled-coil region" evidence="1">
    <location>
        <begin position="3005"/>
        <end position="3032"/>
    </location>
</feature>
<feature type="region of interest" description="Disordered" evidence="2">
    <location>
        <begin position="3051"/>
        <end position="3165"/>
    </location>
</feature>
<evidence type="ECO:0000256" key="1">
    <source>
        <dbReference type="SAM" id="Coils"/>
    </source>
</evidence>
<feature type="compositionally biased region" description="Pro residues" evidence="2">
    <location>
        <begin position="3146"/>
        <end position="3160"/>
    </location>
</feature>
<feature type="compositionally biased region" description="Pro residues" evidence="2">
    <location>
        <begin position="1"/>
        <end position="18"/>
    </location>
</feature>
<feature type="region of interest" description="Disordered" evidence="2">
    <location>
        <begin position="337"/>
        <end position="375"/>
    </location>
</feature>
<feature type="compositionally biased region" description="Low complexity" evidence="2">
    <location>
        <begin position="3067"/>
        <end position="3083"/>
    </location>
</feature>
<feature type="compositionally biased region" description="Polar residues" evidence="2">
    <location>
        <begin position="2600"/>
        <end position="2610"/>
    </location>
</feature>
<comment type="caution">
    <text evidence="3">The sequence shown here is derived from an EMBL/GenBank/DDBJ whole genome shotgun (WGS) entry which is preliminary data.</text>
</comment>
<dbReference type="OrthoDB" id="3877861at2"/>
<feature type="region of interest" description="Disordered" evidence="2">
    <location>
        <begin position="627"/>
        <end position="774"/>
    </location>
</feature>
<feature type="region of interest" description="Disordered" evidence="2">
    <location>
        <begin position="1761"/>
        <end position="1787"/>
    </location>
</feature>
<organism evidence="3 4">
    <name type="scientific">Saccharothrix texasensis</name>
    <dbReference type="NCBI Taxonomy" id="103734"/>
    <lineage>
        <taxon>Bacteria</taxon>
        <taxon>Bacillati</taxon>
        <taxon>Actinomycetota</taxon>
        <taxon>Actinomycetes</taxon>
        <taxon>Pseudonocardiales</taxon>
        <taxon>Pseudonocardiaceae</taxon>
        <taxon>Saccharothrix</taxon>
    </lineage>
</organism>
<feature type="compositionally biased region" description="Pro residues" evidence="2">
    <location>
        <begin position="726"/>
        <end position="756"/>
    </location>
</feature>
<accession>A0A3N1HCM8</accession>
<keyword evidence="1" id="KW-0175">Coiled coil</keyword>
<feature type="compositionally biased region" description="Low complexity" evidence="2">
    <location>
        <begin position="352"/>
        <end position="361"/>
    </location>
</feature>
<feature type="compositionally biased region" description="Pro residues" evidence="2">
    <location>
        <begin position="673"/>
        <end position="686"/>
    </location>
</feature>
<feature type="compositionally biased region" description="Low complexity" evidence="2">
    <location>
        <begin position="2470"/>
        <end position="2481"/>
    </location>
</feature>
<evidence type="ECO:0000256" key="2">
    <source>
        <dbReference type="SAM" id="MobiDB-lite"/>
    </source>
</evidence>
<feature type="compositionally biased region" description="Pro residues" evidence="2">
    <location>
        <begin position="3057"/>
        <end position="3066"/>
    </location>
</feature>
<feature type="compositionally biased region" description="Low complexity" evidence="2">
    <location>
        <begin position="757"/>
        <end position="770"/>
    </location>
</feature>
<feature type="region of interest" description="Disordered" evidence="2">
    <location>
        <begin position="2591"/>
        <end position="2677"/>
    </location>
</feature>
<reference evidence="3 4" key="1">
    <citation type="submission" date="2018-11" db="EMBL/GenBank/DDBJ databases">
        <title>Sequencing the genomes of 1000 actinobacteria strains.</title>
        <authorList>
            <person name="Klenk H.-P."/>
        </authorList>
    </citation>
    <scope>NUCLEOTIDE SEQUENCE [LARGE SCALE GENOMIC DNA]</scope>
    <source>
        <strain evidence="3 4">DSM 44231</strain>
    </source>
</reference>
<proteinExistence type="predicted"/>
<evidence type="ECO:0000313" key="3">
    <source>
        <dbReference type="EMBL" id="ROP40042.1"/>
    </source>
</evidence>
<keyword evidence="4" id="KW-1185">Reference proteome</keyword>
<feature type="region of interest" description="Disordered" evidence="2">
    <location>
        <begin position="2064"/>
        <end position="2109"/>
    </location>
</feature>
<feature type="compositionally biased region" description="Low complexity" evidence="2">
    <location>
        <begin position="3117"/>
        <end position="3145"/>
    </location>
</feature>
<dbReference type="EMBL" id="RJKM01000001">
    <property type="protein sequence ID" value="ROP40042.1"/>
    <property type="molecule type" value="Genomic_DNA"/>
</dbReference>
<protein>
    <submittedName>
        <fullName evidence="3">Phage shock protein A</fullName>
    </submittedName>
</protein>
<dbReference type="PANTHER" id="PTHR45725">
    <property type="entry name" value="FORMIN HOMOLOGY 2 FAMILY MEMBER"/>
    <property type="match status" value="1"/>
</dbReference>
<feature type="region of interest" description="Disordered" evidence="2">
    <location>
        <begin position="1"/>
        <end position="40"/>
    </location>
</feature>
<dbReference type="InterPro" id="IPR051425">
    <property type="entry name" value="Formin_Homology"/>
</dbReference>
<gene>
    <name evidence="3" type="ORF">EDD40_5447</name>
</gene>
<feature type="compositionally biased region" description="Polar residues" evidence="2">
    <location>
        <begin position="2663"/>
        <end position="2673"/>
    </location>
</feature>
<feature type="region of interest" description="Disordered" evidence="2">
    <location>
        <begin position="392"/>
        <end position="419"/>
    </location>
</feature>
<dbReference type="RefSeq" id="WP_148088926.1">
    <property type="nucleotide sequence ID" value="NZ_RJKM01000001.1"/>
</dbReference>